<evidence type="ECO:0000313" key="2">
    <source>
        <dbReference type="EMBL" id="CAB4551905.1"/>
    </source>
</evidence>
<dbReference type="AlphaFoldDB" id="A0A6J6CLA1"/>
<sequence length="133" mass="14117">MAQLVVLDASALIALASDTDPHHNWALSMFRDTAAFGIQMTALTQAEVLVHPARAGKLEKFLKLIYSLGLEITPIEESDSTQIAKIRSATSLKMPDAVVLCQAIKVAGSIATTDLKLARVAKEKGVGVFSPAS</sequence>
<feature type="domain" description="PIN" evidence="1">
    <location>
        <begin position="5"/>
        <end position="122"/>
    </location>
</feature>
<gene>
    <name evidence="2" type="ORF">UFOPK1581_00229</name>
</gene>
<dbReference type="EMBL" id="CAEZTB010000022">
    <property type="protein sequence ID" value="CAB4551905.1"/>
    <property type="molecule type" value="Genomic_DNA"/>
</dbReference>
<protein>
    <submittedName>
        <fullName evidence="2">Unannotated protein</fullName>
    </submittedName>
</protein>
<accession>A0A6J6CLA1</accession>
<evidence type="ECO:0000259" key="1">
    <source>
        <dbReference type="Pfam" id="PF01850"/>
    </source>
</evidence>
<dbReference type="InterPro" id="IPR002716">
    <property type="entry name" value="PIN_dom"/>
</dbReference>
<dbReference type="Pfam" id="PF01850">
    <property type="entry name" value="PIN"/>
    <property type="match status" value="1"/>
</dbReference>
<dbReference type="CDD" id="cd09854">
    <property type="entry name" value="PIN_VapC-like"/>
    <property type="match status" value="1"/>
</dbReference>
<dbReference type="Gene3D" id="3.40.50.1010">
    <property type="entry name" value="5'-nuclease"/>
    <property type="match status" value="1"/>
</dbReference>
<reference evidence="2" key="1">
    <citation type="submission" date="2020-05" db="EMBL/GenBank/DDBJ databases">
        <authorList>
            <person name="Chiriac C."/>
            <person name="Salcher M."/>
            <person name="Ghai R."/>
            <person name="Kavagutti S V."/>
        </authorList>
    </citation>
    <scope>NUCLEOTIDE SEQUENCE</scope>
</reference>
<dbReference type="InterPro" id="IPR029060">
    <property type="entry name" value="PIN-like_dom_sf"/>
</dbReference>
<dbReference type="SUPFAM" id="SSF88723">
    <property type="entry name" value="PIN domain-like"/>
    <property type="match status" value="1"/>
</dbReference>
<name>A0A6J6CLA1_9ZZZZ</name>
<organism evidence="2">
    <name type="scientific">freshwater metagenome</name>
    <dbReference type="NCBI Taxonomy" id="449393"/>
    <lineage>
        <taxon>unclassified sequences</taxon>
        <taxon>metagenomes</taxon>
        <taxon>ecological metagenomes</taxon>
    </lineage>
</organism>
<proteinExistence type="predicted"/>